<keyword evidence="1" id="KW-0812">Transmembrane</keyword>
<reference evidence="3 4" key="1">
    <citation type="submission" date="2019-04" db="EMBL/GenBank/DDBJ databases">
        <authorList>
            <consortium name="Wellcome Sanger Institute Data Sharing"/>
        </authorList>
    </citation>
    <scope>NUCLEOTIDE SEQUENCE [LARGE SCALE GENOMIC DNA]</scope>
</reference>
<dbReference type="PANTHER" id="PTHR36878">
    <property type="entry name" value="SMALL INTEGRAL MEMBRANE PROTEIN 30"/>
    <property type="match status" value="1"/>
</dbReference>
<name>A0A8C9VJ89_SCLFO</name>
<organism evidence="3 4">
    <name type="scientific">Scleropages formosus</name>
    <name type="common">Asian bonytongue</name>
    <name type="synonym">Osteoglossum formosum</name>
    <dbReference type="NCBI Taxonomy" id="113540"/>
    <lineage>
        <taxon>Eukaryota</taxon>
        <taxon>Metazoa</taxon>
        <taxon>Chordata</taxon>
        <taxon>Craniata</taxon>
        <taxon>Vertebrata</taxon>
        <taxon>Euteleostomi</taxon>
        <taxon>Actinopterygii</taxon>
        <taxon>Neopterygii</taxon>
        <taxon>Teleostei</taxon>
        <taxon>Osteoglossocephala</taxon>
        <taxon>Osteoglossomorpha</taxon>
        <taxon>Osteoglossiformes</taxon>
        <taxon>Osteoglossidae</taxon>
        <taxon>Scleropages</taxon>
    </lineage>
</organism>
<dbReference type="InterPro" id="IPR031742">
    <property type="entry name" value="DUF4730"/>
</dbReference>
<dbReference type="PANTHER" id="PTHR36878:SF1">
    <property type="entry name" value="SMALL INTEGRAL MEMBRANE PROTEIN 30"/>
    <property type="match status" value="1"/>
</dbReference>
<accession>A0A8C9VJ89</accession>
<feature type="chain" id="PRO_5034250927" evidence="2">
    <location>
        <begin position="24"/>
        <end position="73"/>
    </location>
</feature>
<evidence type="ECO:0000256" key="1">
    <source>
        <dbReference type="SAM" id="Phobius"/>
    </source>
</evidence>
<dbReference type="Pfam" id="PF15873">
    <property type="entry name" value="DUF4730"/>
    <property type="match status" value="1"/>
</dbReference>
<dbReference type="AlphaFoldDB" id="A0A8C9VJ89"/>
<evidence type="ECO:0000313" key="3">
    <source>
        <dbReference type="Ensembl" id="ENSSFOP00015058949.1"/>
    </source>
</evidence>
<reference evidence="3" key="3">
    <citation type="submission" date="2025-09" db="UniProtKB">
        <authorList>
            <consortium name="Ensembl"/>
        </authorList>
    </citation>
    <scope>IDENTIFICATION</scope>
</reference>
<feature type="signal peptide" evidence="2">
    <location>
        <begin position="1"/>
        <end position="23"/>
    </location>
</feature>
<evidence type="ECO:0000256" key="2">
    <source>
        <dbReference type="SAM" id="SignalP"/>
    </source>
</evidence>
<keyword evidence="4" id="KW-1185">Reference proteome</keyword>
<keyword evidence="2" id="KW-0732">Signal</keyword>
<keyword evidence="1" id="KW-0472">Membrane</keyword>
<protein>
    <submittedName>
        <fullName evidence="3">Si:dkey-112e7.2</fullName>
    </submittedName>
</protein>
<dbReference type="GeneTree" id="ENSGT01150000290475"/>
<dbReference type="Ensembl" id="ENSSFOT00015041660.1">
    <property type="protein sequence ID" value="ENSSFOP00015058949.1"/>
    <property type="gene ID" value="ENSSFOG00015033175.1"/>
</dbReference>
<dbReference type="Proteomes" id="UP000694397">
    <property type="component" value="Chromosome 21"/>
</dbReference>
<evidence type="ECO:0000313" key="4">
    <source>
        <dbReference type="Proteomes" id="UP000694397"/>
    </source>
</evidence>
<proteinExistence type="predicted"/>
<reference evidence="3" key="2">
    <citation type="submission" date="2025-08" db="UniProtKB">
        <authorList>
            <consortium name="Ensembl"/>
        </authorList>
    </citation>
    <scope>IDENTIFICATION</scope>
</reference>
<keyword evidence="1" id="KW-1133">Transmembrane helix</keyword>
<feature type="transmembrane region" description="Helical" evidence="1">
    <location>
        <begin position="30"/>
        <end position="52"/>
    </location>
</feature>
<sequence length="73" mass="8036">MAPRALLCALLALVLSLVPGADALDGGDAVALLIGVVIAVLGFCACLGWYDFMPRPRRDRRRKREEQDERRPT</sequence>